<dbReference type="KEGG" id="tng:GSTEN00001188G001"/>
<gene>
    <name evidence="1" type="ORF">GSTENG00001188001</name>
</gene>
<organism evidence="1">
    <name type="scientific">Tetraodon nigroviridis</name>
    <name type="common">Spotted green pufferfish</name>
    <name type="synonym">Chelonodon nigroviridis</name>
    <dbReference type="NCBI Taxonomy" id="99883"/>
    <lineage>
        <taxon>Eukaryota</taxon>
        <taxon>Metazoa</taxon>
        <taxon>Chordata</taxon>
        <taxon>Craniata</taxon>
        <taxon>Vertebrata</taxon>
        <taxon>Euteleostomi</taxon>
        <taxon>Actinopterygii</taxon>
        <taxon>Neopterygii</taxon>
        <taxon>Teleostei</taxon>
        <taxon>Neoteleostei</taxon>
        <taxon>Acanthomorphata</taxon>
        <taxon>Eupercaria</taxon>
        <taxon>Tetraodontiformes</taxon>
        <taxon>Tetradontoidea</taxon>
        <taxon>Tetraodontidae</taxon>
        <taxon>Tetraodon</taxon>
    </lineage>
</organism>
<comment type="caution">
    <text evidence="1">The sequence shown here is derived from an EMBL/GenBank/DDBJ whole genome shotgun (WGS) entry which is preliminary data.</text>
</comment>
<reference evidence="1" key="1">
    <citation type="journal article" date="2004" name="Nature">
        <title>Genome duplication in the teleost fish Tetraodon nigroviridis reveals the early vertebrate proto-karyotype.</title>
        <authorList>
            <person name="Jaillon O."/>
            <person name="Aury J.-M."/>
            <person name="Brunet F."/>
            <person name="Petit J.-L."/>
            <person name="Stange-Thomann N."/>
            <person name="Mauceli E."/>
            <person name="Bouneau L."/>
            <person name="Fischer C."/>
            <person name="Ozouf-Costaz C."/>
            <person name="Bernot A."/>
            <person name="Nicaud S."/>
            <person name="Jaffe D."/>
            <person name="Fisher S."/>
            <person name="Lutfalla G."/>
            <person name="Dossat C."/>
            <person name="Segurens B."/>
            <person name="Dasilva C."/>
            <person name="Salanoubat M."/>
            <person name="Levy M."/>
            <person name="Boudet N."/>
            <person name="Castellano S."/>
            <person name="Anthouard V."/>
            <person name="Jubin C."/>
            <person name="Castelli V."/>
            <person name="Katinka M."/>
            <person name="Vacherie B."/>
            <person name="Biemont C."/>
            <person name="Skalli Z."/>
            <person name="Cattolico L."/>
            <person name="Poulain J."/>
            <person name="De Berardinis V."/>
            <person name="Cruaud C."/>
            <person name="Duprat S."/>
            <person name="Brottier P."/>
            <person name="Coutanceau J.-P."/>
            <person name="Gouzy J."/>
            <person name="Parra G."/>
            <person name="Lardier G."/>
            <person name="Chapple C."/>
            <person name="McKernan K.J."/>
            <person name="McEwan P."/>
            <person name="Bosak S."/>
            <person name="Kellis M."/>
            <person name="Volff J.-N."/>
            <person name="Guigo R."/>
            <person name="Zody M.C."/>
            <person name="Mesirov J."/>
            <person name="Lindblad-Toh K."/>
            <person name="Birren B."/>
            <person name="Nusbaum C."/>
            <person name="Kahn D."/>
            <person name="Robinson-Rechavi M."/>
            <person name="Laudet V."/>
            <person name="Schachter V."/>
            <person name="Quetier F."/>
            <person name="Saurin W."/>
            <person name="Scarpelli C."/>
            <person name="Wincker P."/>
            <person name="Lander E.S."/>
            <person name="Weissenbach J."/>
            <person name="Roest Crollius H."/>
        </authorList>
    </citation>
    <scope>NUCLEOTIDE SEQUENCE [LARGE SCALE GENOMIC DNA]</scope>
</reference>
<name>Q4TGB4_TETNG</name>
<dbReference type="AlphaFoldDB" id="Q4TGB4"/>
<evidence type="ECO:0000313" key="1">
    <source>
        <dbReference type="EMBL" id="CAF88068.1"/>
    </source>
</evidence>
<protein>
    <submittedName>
        <fullName evidence="1">(spotted green pufferfish) hypothetical protein</fullName>
    </submittedName>
</protein>
<reference evidence="1" key="2">
    <citation type="submission" date="2004-02" db="EMBL/GenBank/DDBJ databases">
        <authorList>
            <consortium name="Genoscope"/>
            <consortium name="Whitehead Institute Centre for Genome Research"/>
        </authorList>
    </citation>
    <scope>NUCLEOTIDE SEQUENCE</scope>
</reference>
<dbReference type="EMBL" id="CAAE01003810">
    <property type="protein sequence ID" value="CAF88068.1"/>
    <property type="molecule type" value="Genomic_DNA"/>
</dbReference>
<feature type="non-terminal residue" evidence="1">
    <location>
        <position position="1"/>
    </location>
</feature>
<proteinExistence type="predicted"/>
<accession>Q4TGB4</accession>
<sequence length="62" mass="7315">TRESLRPVPMKGRRRLLLLDPRMTTLWATQVQLPLLRVCHSAGVFQTREWSRLFLMVTKEGH</sequence>